<dbReference type="PROSITE" id="PS01047">
    <property type="entry name" value="HMA_1"/>
    <property type="match status" value="1"/>
</dbReference>
<organism evidence="3 4">
    <name type="scientific">Granulibacter bethesdensis</name>
    <dbReference type="NCBI Taxonomy" id="364410"/>
    <lineage>
        <taxon>Bacteria</taxon>
        <taxon>Pseudomonadati</taxon>
        <taxon>Pseudomonadota</taxon>
        <taxon>Alphaproteobacteria</taxon>
        <taxon>Acetobacterales</taxon>
        <taxon>Acetobacteraceae</taxon>
        <taxon>Granulibacter</taxon>
    </lineage>
</organism>
<protein>
    <submittedName>
        <fullName evidence="3">Copper-exporting ATPase</fullName>
        <ecNumber evidence="3">3.6.3.4</ecNumber>
    </submittedName>
</protein>
<dbReference type="InterPro" id="IPR006121">
    <property type="entry name" value="HMA_dom"/>
</dbReference>
<feature type="domain" description="HMA" evidence="2">
    <location>
        <begin position="52"/>
        <end position="112"/>
    </location>
</feature>
<keyword evidence="3" id="KW-0378">Hydrolase</keyword>
<reference evidence="4" key="1">
    <citation type="submission" date="2016-11" db="EMBL/GenBank/DDBJ databases">
        <title>Comparative genomic and phenotypic analysis of Granulibacter bethesdensis clinical isolates from patients with chronic granulomatous disease.</title>
        <authorList>
            <person name="Zarember K.A."/>
            <person name="Porcella S.F."/>
            <person name="Chu J."/>
            <person name="Ding L."/>
            <person name="Dahlstrom E."/>
            <person name="Barbian K."/>
            <person name="Martens C."/>
            <person name="Sykora L."/>
            <person name="Kramer S."/>
            <person name="Pettinato A.M."/>
            <person name="Hong H."/>
            <person name="Wald G."/>
            <person name="Berg L.J."/>
            <person name="Rogge L.S."/>
            <person name="Greenberg D.E."/>
            <person name="Falcone E.L."/>
            <person name="Neves J.F."/>
            <person name="Simoes M.J."/>
            <person name="Casal M."/>
            <person name="Rodriguez-Lopez F.C."/>
            <person name="Zelazny A."/>
            <person name="Gallin J.I."/>
            <person name="Holland S.M."/>
        </authorList>
    </citation>
    <scope>NUCLEOTIDE SEQUENCE [LARGE SCALE GENOMIC DNA]</scope>
    <source>
        <strain evidence="4">NIH9.1</strain>
    </source>
</reference>
<dbReference type="InterPro" id="IPR036163">
    <property type="entry name" value="HMA_dom_sf"/>
</dbReference>
<dbReference type="Proteomes" id="UP000182373">
    <property type="component" value="Chromosome"/>
</dbReference>
<dbReference type="GO" id="GO:0016787">
    <property type="term" value="F:hydrolase activity"/>
    <property type="evidence" value="ECO:0007669"/>
    <property type="project" value="UniProtKB-KW"/>
</dbReference>
<evidence type="ECO:0000259" key="2">
    <source>
        <dbReference type="PROSITE" id="PS50846"/>
    </source>
</evidence>
<evidence type="ECO:0000313" key="4">
    <source>
        <dbReference type="Proteomes" id="UP000182373"/>
    </source>
</evidence>
<dbReference type="GO" id="GO:0046872">
    <property type="term" value="F:metal ion binding"/>
    <property type="evidence" value="ECO:0007669"/>
    <property type="project" value="UniProtKB-KW"/>
</dbReference>
<evidence type="ECO:0000256" key="1">
    <source>
        <dbReference type="ARBA" id="ARBA00022723"/>
    </source>
</evidence>
<dbReference type="AlphaFoldDB" id="A0AAC9KDG5"/>
<gene>
    <name evidence="3" type="ORF">GbCGDNIH9_2088</name>
</gene>
<dbReference type="Pfam" id="PF00403">
    <property type="entry name" value="HMA"/>
    <property type="match status" value="1"/>
</dbReference>
<sequence length="117" mass="12648">MTFQCWNLPFLIPFQITQGRDAGLRKPIWQAPSGKTHLAKPIWQGRKRPMTPTTILSIKGMTCEGCVNAVRRILLAVPGVSDASVTLGRAEISGGEAARLMEAVRDAGFGAEILATE</sequence>
<dbReference type="InterPro" id="IPR017969">
    <property type="entry name" value="Heavy-metal-associated_CS"/>
</dbReference>
<dbReference type="EC" id="3.6.3.4" evidence="3"/>
<dbReference type="EMBL" id="CP018191">
    <property type="protein sequence ID" value="APH55408.1"/>
    <property type="molecule type" value="Genomic_DNA"/>
</dbReference>
<keyword evidence="1" id="KW-0479">Metal-binding</keyword>
<proteinExistence type="predicted"/>
<accession>A0AAC9KDG5</accession>
<dbReference type="SUPFAM" id="SSF55008">
    <property type="entry name" value="HMA, heavy metal-associated domain"/>
    <property type="match status" value="1"/>
</dbReference>
<dbReference type="CDD" id="cd00371">
    <property type="entry name" value="HMA"/>
    <property type="match status" value="1"/>
</dbReference>
<name>A0AAC9KDG5_9PROT</name>
<dbReference type="PROSITE" id="PS50846">
    <property type="entry name" value="HMA_2"/>
    <property type="match status" value="1"/>
</dbReference>
<dbReference type="Gene3D" id="3.30.70.100">
    <property type="match status" value="1"/>
</dbReference>
<evidence type="ECO:0000313" key="3">
    <source>
        <dbReference type="EMBL" id="APH55408.1"/>
    </source>
</evidence>